<accession>A0A518DYK3</accession>
<evidence type="ECO:0000313" key="2">
    <source>
        <dbReference type="EMBL" id="QDU96875.1"/>
    </source>
</evidence>
<evidence type="ECO:0008006" key="4">
    <source>
        <dbReference type="Google" id="ProtNLM"/>
    </source>
</evidence>
<reference evidence="2 3" key="1">
    <citation type="submission" date="2019-02" db="EMBL/GenBank/DDBJ databases">
        <title>Deep-cultivation of Planctomycetes and their phenomic and genomic characterization uncovers novel biology.</title>
        <authorList>
            <person name="Wiegand S."/>
            <person name="Jogler M."/>
            <person name="Boedeker C."/>
            <person name="Pinto D."/>
            <person name="Vollmers J."/>
            <person name="Rivas-Marin E."/>
            <person name="Kohn T."/>
            <person name="Peeters S.H."/>
            <person name="Heuer A."/>
            <person name="Rast P."/>
            <person name="Oberbeckmann S."/>
            <person name="Bunk B."/>
            <person name="Jeske O."/>
            <person name="Meyerdierks A."/>
            <person name="Storesund J.E."/>
            <person name="Kallscheuer N."/>
            <person name="Luecker S."/>
            <person name="Lage O.M."/>
            <person name="Pohl T."/>
            <person name="Merkel B.J."/>
            <person name="Hornburger P."/>
            <person name="Mueller R.-W."/>
            <person name="Bruemmer F."/>
            <person name="Labrenz M."/>
            <person name="Spormann A.M."/>
            <person name="Op den Camp H."/>
            <person name="Overmann J."/>
            <person name="Amann R."/>
            <person name="Jetten M.S.M."/>
            <person name="Mascher T."/>
            <person name="Medema M.H."/>
            <person name="Devos D.P."/>
            <person name="Kaster A.-K."/>
            <person name="Ovreas L."/>
            <person name="Rohde M."/>
            <person name="Galperin M.Y."/>
            <person name="Jogler C."/>
        </authorList>
    </citation>
    <scope>NUCLEOTIDE SEQUENCE [LARGE SCALE GENOMIC DNA]</scope>
    <source>
        <strain evidence="2 3">Pla85_3_4</strain>
    </source>
</reference>
<dbReference type="PANTHER" id="PTHR31876:SF26">
    <property type="entry name" value="PROTEIN LIKE COV 2"/>
    <property type="match status" value="1"/>
</dbReference>
<keyword evidence="3" id="KW-1185">Reference proteome</keyword>
<proteinExistence type="predicted"/>
<dbReference type="OrthoDB" id="9780267at2"/>
<evidence type="ECO:0000256" key="1">
    <source>
        <dbReference type="SAM" id="Phobius"/>
    </source>
</evidence>
<dbReference type="Pfam" id="PF04367">
    <property type="entry name" value="DUF502"/>
    <property type="match status" value="1"/>
</dbReference>
<dbReference type="AlphaFoldDB" id="A0A518DYK3"/>
<feature type="transmembrane region" description="Helical" evidence="1">
    <location>
        <begin position="104"/>
        <end position="125"/>
    </location>
</feature>
<dbReference type="KEGG" id="lcre:Pla8534_46970"/>
<name>A0A518DYK3_9BACT</name>
<dbReference type="PANTHER" id="PTHR31876">
    <property type="entry name" value="COV-LIKE PROTEIN 1"/>
    <property type="match status" value="1"/>
</dbReference>
<feature type="transmembrane region" description="Helical" evidence="1">
    <location>
        <begin position="37"/>
        <end position="58"/>
    </location>
</feature>
<keyword evidence="1" id="KW-0472">Membrane</keyword>
<dbReference type="RefSeq" id="WP_145055560.1">
    <property type="nucleotide sequence ID" value="NZ_CP036433.1"/>
</dbReference>
<organism evidence="2 3">
    <name type="scientific">Lignipirellula cremea</name>
    <dbReference type="NCBI Taxonomy" id="2528010"/>
    <lineage>
        <taxon>Bacteria</taxon>
        <taxon>Pseudomonadati</taxon>
        <taxon>Planctomycetota</taxon>
        <taxon>Planctomycetia</taxon>
        <taxon>Pirellulales</taxon>
        <taxon>Pirellulaceae</taxon>
        <taxon>Lignipirellula</taxon>
    </lineage>
</organism>
<dbReference type="InterPro" id="IPR007462">
    <property type="entry name" value="COV1-like"/>
</dbReference>
<keyword evidence="1" id="KW-1133">Transmembrane helix</keyword>
<dbReference type="Proteomes" id="UP000317648">
    <property type="component" value="Chromosome"/>
</dbReference>
<gene>
    <name evidence="2" type="ORF">Pla8534_46970</name>
</gene>
<evidence type="ECO:0000313" key="3">
    <source>
        <dbReference type="Proteomes" id="UP000317648"/>
    </source>
</evidence>
<sequence length="273" mass="31023">MTDLPTQADPPPTEPEAPTSASFPFFHSVFRFIRMRVVQGLFLALPVAITFWILHWLYRMLRDVLIDPMAVVVRWLSLQIWYDPTKLDQAAEQAAELPAWFDYYAAPLIALVFILGLLYFFGMFFQSRLHRLLDWILLRVPVVTHIYSAVRKVFVALQEQQTNSSRFQRVVLVTFPHTGMKAPGFVTSTCRDRLTGKKILCVYVPTTPVPTSGYMLLVPEEEVSDLSWDLNETLQAIVSGGISVPKDVDYYGTEAEARLAQTDVRSPPGPEAR</sequence>
<protein>
    <recommendedName>
        <fullName evidence="4">DUF502 domain-containing protein</fullName>
    </recommendedName>
</protein>
<dbReference type="EMBL" id="CP036433">
    <property type="protein sequence ID" value="QDU96875.1"/>
    <property type="molecule type" value="Genomic_DNA"/>
</dbReference>
<keyword evidence="1" id="KW-0812">Transmembrane</keyword>